<reference evidence="1" key="1">
    <citation type="submission" date="2013-07" db="EMBL/GenBank/DDBJ databases">
        <title>Sub-species coevolution in mutualistic symbiosis.</title>
        <authorList>
            <person name="Murfin K."/>
            <person name="Klassen J."/>
            <person name="Lee M."/>
            <person name="Forst S."/>
            <person name="Stock P."/>
            <person name="Goodrich-Blair H."/>
        </authorList>
    </citation>
    <scope>NUCLEOTIDE SEQUENCE [LARGE SCALE GENOMIC DNA]</scope>
    <source>
        <strain evidence="1">Feltiae Moldova</strain>
    </source>
</reference>
<organism evidence="1">
    <name type="scientific">Xenorhabdus bovienii str. feltiae Moldova</name>
    <dbReference type="NCBI Taxonomy" id="1398200"/>
    <lineage>
        <taxon>Bacteria</taxon>
        <taxon>Pseudomonadati</taxon>
        <taxon>Pseudomonadota</taxon>
        <taxon>Gammaproteobacteria</taxon>
        <taxon>Enterobacterales</taxon>
        <taxon>Morganellaceae</taxon>
        <taxon>Xenorhabdus</taxon>
    </lineage>
</organism>
<proteinExistence type="predicted"/>
<evidence type="ECO:0000313" key="1">
    <source>
        <dbReference type="EMBL" id="CDH03893.1"/>
    </source>
</evidence>
<accession>A0A077NZG7</accession>
<dbReference type="HOGENOM" id="CLU_3031451_0_0_6"/>
<dbReference type="Proteomes" id="UP000028487">
    <property type="component" value="Unassembled WGS sequence"/>
</dbReference>
<protein>
    <submittedName>
        <fullName evidence="1">Uncharacterized protein</fullName>
    </submittedName>
</protein>
<dbReference type="AlphaFoldDB" id="A0A077NZG7"/>
<sequence>MDLFQKIGFSTNIFENPAEIDVLVGELSRDFKNIEIEFEKGLRELVDNDPEKWNK</sequence>
<gene>
    <name evidence="1" type="ORF">XBFM1_870006</name>
</gene>
<comment type="caution">
    <text evidence="1">The sequence shown here is derived from an EMBL/GenBank/DDBJ whole genome shotgun (WGS) entry which is preliminary data.</text>
</comment>
<name>A0A077NZG7_XENBV</name>
<dbReference type="RefSeq" id="WP_155271812.1">
    <property type="nucleotide sequence ID" value="NZ_CAWLWD010000078.1"/>
</dbReference>
<dbReference type="EMBL" id="CBSV010000262">
    <property type="protein sequence ID" value="CDH03893.1"/>
    <property type="molecule type" value="Genomic_DNA"/>
</dbReference>